<dbReference type="PANTHER" id="PTHR33164:SF43">
    <property type="entry name" value="HTH-TYPE TRANSCRIPTIONAL REPRESSOR YETL"/>
    <property type="match status" value="1"/>
</dbReference>
<evidence type="ECO:0000313" key="7">
    <source>
        <dbReference type="Proteomes" id="UP000309215"/>
    </source>
</evidence>
<keyword evidence="3" id="KW-0804">Transcription</keyword>
<sequence length="171" mass="19165">MAASLPPDTKPEVDAIVETIIYLYTESRRLTKGLAAQFGLTGPQLTVIKLLQELGDLSLSSLSERIRAQNSTVTGIIDRMEREGLVKRERSTTDRRVVYIRLSEKGQKLAREIQVEPMEIFRSALTDLSQSDLEHLLRVLTKLQKRVVSHVEGRVSEAQGAPRAGEEEDKP</sequence>
<evidence type="ECO:0000256" key="1">
    <source>
        <dbReference type="ARBA" id="ARBA00023015"/>
    </source>
</evidence>
<feature type="region of interest" description="Disordered" evidence="4">
    <location>
        <begin position="151"/>
        <end position="171"/>
    </location>
</feature>
<dbReference type="Gene3D" id="1.10.10.10">
    <property type="entry name" value="Winged helix-like DNA-binding domain superfamily/Winged helix DNA-binding domain"/>
    <property type="match status" value="1"/>
</dbReference>
<dbReference type="InterPro" id="IPR039422">
    <property type="entry name" value="MarR/SlyA-like"/>
</dbReference>
<evidence type="ECO:0000256" key="3">
    <source>
        <dbReference type="ARBA" id="ARBA00023163"/>
    </source>
</evidence>
<keyword evidence="1" id="KW-0805">Transcription regulation</keyword>
<comment type="caution">
    <text evidence="6">The sequence shown here is derived from an EMBL/GenBank/DDBJ whole genome shotgun (WGS) entry which is preliminary data.</text>
</comment>
<dbReference type="PROSITE" id="PS01117">
    <property type="entry name" value="HTH_MARR_1"/>
    <property type="match status" value="1"/>
</dbReference>
<organism evidence="6 7">
    <name type="scientific">Polyangium fumosum</name>
    <dbReference type="NCBI Taxonomy" id="889272"/>
    <lineage>
        <taxon>Bacteria</taxon>
        <taxon>Pseudomonadati</taxon>
        <taxon>Myxococcota</taxon>
        <taxon>Polyangia</taxon>
        <taxon>Polyangiales</taxon>
        <taxon>Polyangiaceae</taxon>
        <taxon>Polyangium</taxon>
    </lineage>
</organism>
<dbReference type="RefSeq" id="WP_136928335.1">
    <property type="nucleotide sequence ID" value="NZ_SSMQ01000006.1"/>
</dbReference>
<evidence type="ECO:0000256" key="2">
    <source>
        <dbReference type="ARBA" id="ARBA00023125"/>
    </source>
</evidence>
<evidence type="ECO:0000256" key="4">
    <source>
        <dbReference type="SAM" id="MobiDB-lite"/>
    </source>
</evidence>
<dbReference type="InterPro" id="IPR036390">
    <property type="entry name" value="WH_DNA-bd_sf"/>
</dbReference>
<accession>A0A4U1JGV3</accession>
<keyword evidence="7" id="KW-1185">Reference proteome</keyword>
<dbReference type="InterPro" id="IPR023187">
    <property type="entry name" value="Tscrpt_reg_MarR-type_CS"/>
</dbReference>
<gene>
    <name evidence="6" type="ORF">E8A74_07945</name>
</gene>
<dbReference type="PANTHER" id="PTHR33164">
    <property type="entry name" value="TRANSCRIPTIONAL REGULATOR, MARR FAMILY"/>
    <property type="match status" value="1"/>
</dbReference>
<dbReference type="OrthoDB" id="195851at2"/>
<dbReference type="AlphaFoldDB" id="A0A4U1JGV3"/>
<evidence type="ECO:0000259" key="5">
    <source>
        <dbReference type="PROSITE" id="PS50995"/>
    </source>
</evidence>
<dbReference type="Pfam" id="PF01047">
    <property type="entry name" value="MarR"/>
    <property type="match status" value="1"/>
</dbReference>
<dbReference type="SMART" id="SM00347">
    <property type="entry name" value="HTH_MARR"/>
    <property type="match status" value="1"/>
</dbReference>
<dbReference type="GO" id="GO:0003700">
    <property type="term" value="F:DNA-binding transcription factor activity"/>
    <property type="evidence" value="ECO:0007669"/>
    <property type="project" value="InterPro"/>
</dbReference>
<protein>
    <submittedName>
        <fullName evidence="6">MarR family transcriptional regulator</fullName>
    </submittedName>
</protein>
<dbReference type="GO" id="GO:0006950">
    <property type="term" value="P:response to stress"/>
    <property type="evidence" value="ECO:0007669"/>
    <property type="project" value="TreeGrafter"/>
</dbReference>
<evidence type="ECO:0000313" key="6">
    <source>
        <dbReference type="EMBL" id="TKD10371.1"/>
    </source>
</evidence>
<dbReference type="PRINTS" id="PR00598">
    <property type="entry name" value="HTHMARR"/>
</dbReference>
<dbReference type="InterPro" id="IPR036388">
    <property type="entry name" value="WH-like_DNA-bd_sf"/>
</dbReference>
<dbReference type="Proteomes" id="UP000309215">
    <property type="component" value="Unassembled WGS sequence"/>
</dbReference>
<feature type="domain" description="HTH marR-type" evidence="5">
    <location>
        <begin position="1"/>
        <end position="145"/>
    </location>
</feature>
<dbReference type="InterPro" id="IPR000835">
    <property type="entry name" value="HTH_MarR-typ"/>
</dbReference>
<name>A0A4U1JGV3_9BACT</name>
<dbReference type="PROSITE" id="PS50995">
    <property type="entry name" value="HTH_MARR_2"/>
    <property type="match status" value="1"/>
</dbReference>
<proteinExistence type="predicted"/>
<keyword evidence="2" id="KW-0238">DNA-binding</keyword>
<dbReference type="EMBL" id="SSMQ01000006">
    <property type="protein sequence ID" value="TKD10371.1"/>
    <property type="molecule type" value="Genomic_DNA"/>
</dbReference>
<dbReference type="SUPFAM" id="SSF46785">
    <property type="entry name" value="Winged helix' DNA-binding domain"/>
    <property type="match status" value="1"/>
</dbReference>
<dbReference type="GO" id="GO:0003677">
    <property type="term" value="F:DNA binding"/>
    <property type="evidence" value="ECO:0007669"/>
    <property type="project" value="UniProtKB-KW"/>
</dbReference>
<reference evidence="6 7" key="1">
    <citation type="submission" date="2019-04" db="EMBL/GenBank/DDBJ databases">
        <authorList>
            <person name="Li Y."/>
            <person name="Wang J."/>
        </authorList>
    </citation>
    <scope>NUCLEOTIDE SEQUENCE [LARGE SCALE GENOMIC DNA]</scope>
    <source>
        <strain evidence="6 7">DSM 14668</strain>
    </source>
</reference>